<keyword evidence="7" id="KW-1185">Reference proteome</keyword>
<dbReference type="PANTHER" id="PTHR42734:SF17">
    <property type="entry name" value="METAL TRANSPORT SYSTEM ATP-BINDING PROTEIN TM_0124-RELATED"/>
    <property type="match status" value="1"/>
</dbReference>
<feature type="domain" description="ABC transporter" evidence="5">
    <location>
        <begin position="189"/>
        <end position="411"/>
    </location>
</feature>
<reference evidence="6 7" key="1">
    <citation type="submission" date="2018-03" db="EMBL/GenBank/DDBJ databases">
        <title>Genomic Encyclopedia of Archaeal and Bacterial Type Strains, Phase II (KMG-II): from individual species to whole genera.</title>
        <authorList>
            <person name="Goeker M."/>
        </authorList>
    </citation>
    <scope>NUCLEOTIDE SEQUENCE [LARGE SCALE GENOMIC DNA]</scope>
    <source>
        <strain evidence="6 7">DSM 25027</strain>
    </source>
</reference>
<evidence type="ECO:0000259" key="5">
    <source>
        <dbReference type="PROSITE" id="PS50893"/>
    </source>
</evidence>
<keyword evidence="4 6" id="KW-0067">ATP-binding</keyword>
<evidence type="ECO:0000256" key="2">
    <source>
        <dbReference type="ARBA" id="ARBA00022448"/>
    </source>
</evidence>
<gene>
    <name evidence="6" type="ORF">CLV81_2286</name>
</gene>
<dbReference type="Proteomes" id="UP000237640">
    <property type="component" value="Unassembled WGS sequence"/>
</dbReference>
<dbReference type="InterPro" id="IPR003439">
    <property type="entry name" value="ABC_transporter-like_ATP-bd"/>
</dbReference>
<dbReference type="SUPFAM" id="SSF52540">
    <property type="entry name" value="P-loop containing nucleoside triphosphate hydrolases"/>
    <property type="match status" value="2"/>
</dbReference>
<evidence type="ECO:0000313" key="6">
    <source>
        <dbReference type="EMBL" id="PRX53895.1"/>
    </source>
</evidence>
<dbReference type="InterPro" id="IPR003593">
    <property type="entry name" value="AAA+_ATPase"/>
</dbReference>
<keyword evidence="2" id="KW-0813">Transport</keyword>
<comment type="caution">
    <text evidence="6">The sequence shown here is derived from an EMBL/GenBank/DDBJ whole genome shotgun (WGS) entry which is preliminary data.</text>
</comment>
<name>A0A2T0M8U5_9FLAO</name>
<dbReference type="OrthoDB" id="9789994at2"/>
<proteinExistence type="inferred from homology"/>
<keyword evidence="3" id="KW-0547">Nucleotide-binding</keyword>
<comment type="similarity">
    <text evidence="1">Belongs to the ABC transporter superfamily.</text>
</comment>
<evidence type="ECO:0000256" key="4">
    <source>
        <dbReference type="ARBA" id="ARBA00022840"/>
    </source>
</evidence>
<evidence type="ECO:0000313" key="7">
    <source>
        <dbReference type="Proteomes" id="UP000237640"/>
    </source>
</evidence>
<dbReference type="PROSITE" id="PS50893">
    <property type="entry name" value="ABC_TRANSPORTER_2"/>
    <property type="match status" value="1"/>
</dbReference>
<accession>A0A2T0M8U5</accession>
<dbReference type="RefSeq" id="WP_106145225.1">
    <property type="nucleotide sequence ID" value="NZ_PVYX01000002.1"/>
</dbReference>
<dbReference type="AlphaFoldDB" id="A0A2T0M8U5"/>
<dbReference type="PANTHER" id="PTHR42734">
    <property type="entry name" value="METAL TRANSPORT SYSTEM ATP-BINDING PROTEIN TM_0124-RELATED"/>
    <property type="match status" value="1"/>
</dbReference>
<dbReference type="EMBL" id="PVYX01000002">
    <property type="protein sequence ID" value="PRX53895.1"/>
    <property type="molecule type" value="Genomic_DNA"/>
</dbReference>
<protein>
    <submittedName>
        <fullName evidence="6">Molybdate transport system ATP-binding protein</fullName>
    </submittedName>
</protein>
<dbReference type="GO" id="GO:0016887">
    <property type="term" value="F:ATP hydrolysis activity"/>
    <property type="evidence" value="ECO:0007669"/>
    <property type="project" value="InterPro"/>
</dbReference>
<dbReference type="GO" id="GO:0005524">
    <property type="term" value="F:ATP binding"/>
    <property type="evidence" value="ECO:0007669"/>
    <property type="project" value="UniProtKB-KW"/>
</dbReference>
<sequence>MPRHYAIFVDNQSQIEQLAFQIQKGIPEEYFGDLSSKKGAIFSNTEIERFIWEEEQHDLRELATKRPQPLRSLSSGERKKALLEHVLGQNLDFLVLVNPFDNLDVAFQKELRKSLHTISESVKLIQLLNRAEDILSDTNLLLAFSKGEFLPLENTEALKSLTKKDNSNALGDIPPPLHENNSILEEKLVEFKNVTVSYDQRCILKKINWTIRKNEFWQLIGPNGSGKTTLLTLMTGDNHKGYGQDLTLFGRKKGSGESVWDIKEHIGYFTPSMIDQFRGYHKVIHMIVSGLHDSVGLYQEPTDAELRLAMSWLHVIQLEHKKNVQFRELSNGEKRLVMLSRAMIKHPPLLILDEPTAGLDDKNAAFFVDLVNRIAKQSTSTLVFVSHRVEKNLDPMSVLELIPSVNGSSGITKKP</sequence>
<dbReference type="Pfam" id="PF00005">
    <property type="entry name" value="ABC_tran"/>
    <property type="match status" value="1"/>
</dbReference>
<dbReference type="SMART" id="SM00382">
    <property type="entry name" value="AAA"/>
    <property type="match status" value="1"/>
</dbReference>
<organism evidence="6 7">
    <name type="scientific">Flagellimonas meridianipacifica</name>
    <dbReference type="NCBI Taxonomy" id="1080225"/>
    <lineage>
        <taxon>Bacteria</taxon>
        <taxon>Pseudomonadati</taxon>
        <taxon>Bacteroidota</taxon>
        <taxon>Flavobacteriia</taxon>
        <taxon>Flavobacteriales</taxon>
        <taxon>Flavobacteriaceae</taxon>
        <taxon>Flagellimonas</taxon>
    </lineage>
</organism>
<dbReference type="InterPro" id="IPR050153">
    <property type="entry name" value="Metal_Ion_Import_ABC"/>
</dbReference>
<evidence type="ECO:0000256" key="3">
    <source>
        <dbReference type="ARBA" id="ARBA00022741"/>
    </source>
</evidence>
<dbReference type="InterPro" id="IPR027417">
    <property type="entry name" value="P-loop_NTPase"/>
</dbReference>
<dbReference type="Gene3D" id="3.40.50.300">
    <property type="entry name" value="P-loop containing nucleotide triphosphate hydrolases"/>
    <property type="match status" value="1"/>
</dbReference>
<evidence type="ECO:0000256" key="1">
    <source>
        <dbReference type="ARBA" id="ARBA00005417"/>
    </source>
</evidence>